<dbReference type="AlphaFoldDB" id="A0A9P8VMB1"/>
<organism evidence="1 2">
    <name type="scientific">Plectosphaerella plurivora</name>
    <dbReference type="NCBI Taxonomy" id="936078"/>
    <lineage>
        <taxon>Eukaryota</taxon>
        <taxon>Fungi</taxon>
        <taxon>Dikarya</taxon>
        <taxon>Ascomycota</taxon>
        <taxon>Pezizomycotina</taxon>
        <taxon>Sordariomycetes</taxon>
        <taxon>Hypocreomycetidae</taxon>
        <taxon>Glomerellales</taxon>
        <taxon>Plectosphaerellaceae</taxon>
        <taxon>Plectosphaerella</taxon>
    </lineage>
</organism>
<dbReference type="EMBL" id="JAGSXJ010000002">
    <property type="protein sequence ID" value="KAH6695218.1"/>
    <property type="molecule type" value="Genomic_DNA"/>
</dbReference>
<protein>
    <submittedName>
        <fullName evidence="1">Uncharacterized protein</fullName>
    </submittedName>
</protein>
<comment type="caution">
    <text evidence="1">The sequence shown here is derived from an EMBL/GenBank/DDBJ whole genome shotgun (WGS) entry which is preliminary data.</text>
</comment>
<proteinExistence type="predicted"/>
<sequence>MRRPPRSGASADTLYTPSPPDCRLGGAPHRCIRSTPVGTRTPLQRCLASMHLRRCAPTSRRAGATTLSFNAGYLLRADAPLGACALLCGDTFLFSDRWAWSVVGVCPGGYIGSLDPRRTCGHCLATPACHYSALRCQLHGGTMPHVGCERW</sequence>
<evidence type="ECO:0000313" key="2">
    <source>
        <dbReference type="Proteomes" id="UP000770015"/>
    </source>
</evidence>
<reference evidence="1" key="1">
    <citation type="journal article" date="2021" name="Nat. Commun.">
        <title>Genetic determinants of endophytism in the Arabidopsis root mycobiome.</title>
        <authorList>
            <person name="Mesny F."/>
            <person name="Miyauchi S."/>
            <person name="Thiergart T."/>
            <person name="Pickel B."/>
            <person name="Atanasova L."/>
            <person name="Karlsson M."/>
            <person name="Huettel B."/>
            <person name="Barry K.W."/>
            <person name="Haridas S."/>
            <person name="Chen C."/>
            <person name="Bauer D."/>
            <person name="Andreopoulos W."/>
            <person name="Pangilinan J."/>
            <person name="LaButti K."/>
            <person name="Riley R."/>
            <person name="Lipzen A."/>
            <person name="Clum A."/>
            <person name="Drula E."/>
            <person name="Henrissat B."/>
            <person name="Kohler A."/>
            <person name="Grigoriev I.V."/>
            <person name="Martin F.M."/>
            <person name="Hacquard S."/>
        </authorList>
    </citation>
    <scope>NUCLEOTIDE SEQUENCE</scope>
    <source>
        <strain evidence="1">MPI-SDFR-AT-0117</strain>
    </source>
</reference>
<name>A0A9P8VMB1_9PEZI</name>
<accession>A0A9P8VMB1</accession>
<gene>
    <name evidence="1" type="ORF">F5X68DRAFT_29288</name>
</gene>
<keyword evidence="2" id="KW-1185">Reference proteome</keyword>
<evidence type="ECO:0000313" key="1">
    <source>
        <dbReference type="EMBL" id="KAH6695218.1"/>
    </source>
</evidence>
<dbReference type="Proteomes" id="UP000770015">
    <property type="component" value="Unassembled WGS sequence"/>
</dbReference>